<organism evidence="1 2">
    <name type="scientific">Nonomuraea coxensis DSM 45129</name>
    <dbReference type="NCBI Taxonomy" id="1122611"/>
    <lineage>
        <taxon>Bacteria</taxon>
        <taxon>Bacillati</taxon>
        <taxon>Actinomycetota</taxon>
        <taxon>Actinomycetes</taxon>
        <taxon>Streptosporangiales</taxon>
        <taxon>Streptosporangiaceae</taxon>
        <taxon>Nonomuraea</taxon>
    </lineage>
</organism>
<evidence type="ECO:0000313" key="1">
    <source>
        <dbReference type="EMBL" id="QYC39494.1"/>
    </source>
</evidence>
<keyword evidence="2" id="KW-1185">Reference proteome</keyword>
<dbReference type="EMBL" id="CP068985">
    <property type="protein sequence ID" value="QYC39494.1"/>
    <property type="molecule type" value="Genomic_DNA"/>
</dbReference>
<sequence length="114" mass="12742">MSFDLAFWWQDSPPNREEAAQVYDKLTDGLEGVVEESPAIEAFYQAVISMFPDLAEDNTHDSPWSSSIYVTQECVIVAISWSRAGEISSILLELAAKHGLTAYDPQDHVVHEAR</sequence>
<proteinExistence type="predicted"/>
<accession>A0ABX8TY76</accession>
<dbReference type="Proteomes" id="UP000824681">
    <property type="component" value="Chromosome"/>
</dbReference>
<protein>
    <submittedName>
        <fullName evidence="1">Uncharacterized protein</fullName>
    </submittedName>
</protein>
<reference evidence="1 2" key="1">
    <citation type="journal article" date="2021" name="ACS Chem. Biol.">
        <title>Genomic-Led Discovery of a Novel Glycopeptide Antibiotic by Nonomuraea coxensis DSM 45129.</title>
        <authorList>
            <person name="Yushchuk O."/>
            <person name="Vior N.M."/>
            <person name="Andreo-Vidal A."/>
            <person name="Berini F."/>
            <person name="Ruckert C."/>
            <person name="Busche T."/>
            <person name="Binda E."/>
            <person name="Kalinowski J."/>
            <person name="Truman A.W."/>
            <person name="Marinelli F."/>
        </authorList>
    </citation>
    <scope>NUCLEOTIDE SEQUENCE [LARGE SCALE GENOMIC DNA]</scope>
    <source>
        <strain evidence="1 2">DSM 45129</strain>
    </source>
</reference>
<gene>
    <name evidence="1" type="ORF">Nocox_09370</name>
</gene>
<name>A0ABX8TY76_9ACTN</name>
<evidence type="ECO:0000313" key="2">
    <source>
        <dbReference type="Proteomes" id="UP000824681"/>
    </source>
</evidence>
<dbReference type="RefSeq" id="WP_020546244.1">
    <property type="nucleotide sequence ID" value="NZ_CP068985.1"/>
</dbReference>